<sequence length="835" mass="98914">MNERQESFELQFGQIECEYNNNRPFNKTPSCSPLPQNEAEQFDDLNFSINSNTNFQANGFQSRKIKENNYQIKIQPNLFEVLKVDKLVALFKEKLMLKSHVLSQAKRELIRKIVNEKYVQQREQITQQEFNTYCSKLSHQLFDQGNVFLQIWSYIKTIILLVLLWVYPFLWSFRIDSQYHSLTIVFIILDIIQKLNTQLIFQGNVINQRSEILSFYLRSQLLFDTLIIISVITLSQTIKGNQRLQIVEIIFLLIFSIFIYRKFTEEIAKINQSTQFNKLYREYFNLFQLLILIVYFIHILACIWNYVGQESSQYFENSWIIQANIMNDKIEIQYLYSYYWAATTTITVGYGDIVPKNPIEIIACIFSMLFSSFIFAYSINSIGNILYNINVQQSQFIQSIRAISAYMNQYHVPNQLQNRIRSYLQYQNQEQSDIDQEYTYVIDNKLSQQLKEELKFTVFKYILQKSKILLNNFSEESLKQASQKLILRQYCPDEFIFHQNIQDDNSLYMIDQGKVQLIDTKSDTVICTLTKGQFFGENSFYTLSSRKCSAKSIGFTKIFSIKRDDFLSVLSQMDLEKFHNIKDRILQNLSIDGMKCFLCNKDDHIVFDCKYLNYKPDIQKLIYLYNKSMQQRIINFKRNNFKVKALKIKTIIQDQQKAFLNDYQQEDQLSDQDETLKNSISQLQPSLDTPSQELTIQSPINQEGFQTKNSIYKIVHPKGNEPKSVTIPNNNSTMNLEPSIKEIQIKSNLKIERTEREKSQRLTKSWKSQFLTSINNKNFEDLIEFEIHKEFQHYFPHNNITEIIIQYNKIGKSLRRLSRKSQRSVYKNPLKKKSQ</sequence>
<dbReference type="GO" id="GO:0035725">
    <property type="term" value="P:sodium ion transmembrane transport"/>
    <property type="evidence" value="ECO:0007669"/>
    <property type="project" value="TreeGrafter"/>
</dbReference>
<evidence type="ECO:0000313" key="4">
    <source>
        <dbReference type="Proteomes" id="UP000688137"/>
    </source>
</evidence>
<protein>
    <recommendedName>
        <fullName evidence="2">Cyclic nucleotide-binding domain-containing protein</fullName>
    </recommendedName>
</protein>
<dbReference type="InterPro" id="IPR000595">
    <property type="entry name" value="cNMP-bd_dom"/>
</dbReference>
<keyword evidence="1" id="KW-0472">Membrane</keyword>
<keyword evidence="1" id="KW-0812">Transmembrane</keyword>
<gene>
    <name evidence="3" type="ORF">PPRIM_AZ9-3.1.T0610110</name>
</gene>
<dbReference type="PANTHER" id="PTHR45689:SF5">
    <property type="entry name" value="I[[H]] CHANNEL, ISOFORM E"/>
    <property type="match status" value="1"/>
</dbReference>
<dbReference type="Pfam" id="PF07885">
    <property type="entry name" value="Ion_trans_2"/>
    <property type="match status" value="1"/>
</dbReference>
<dbReference type="Proteomes" id="UP000688137">
    <property type="component" value="Unassembled WGS sequence"/>
</dbReference>
<dbReference type="EMBL" id="CAJJDM010000062">
    <property type="protein sequence ID" value="CAD8079076.1"/>
    <property type="molecule type" value="Genomic_DNA"/>
</dbReference>
<accession>A0A8S1MQ42</accession>
<dbReference type="OMA" id="ILACIWN"/>
<feature type="transmembrane region" description="Helical" evidence="1">
    <location>
        <begin position="147"/>
        <end position="167"/>
    </location>
</feature>
<dbReference type="SMART" id="SM00100">
    <property type="entry name" value="cNMP"/>
    <property type="match status" value="1"/>
</dbReference>
<keyword evidence="4" id="KW-1185">Reference proteome</keyword>
<name>A0A8S1MQ42_PARPR</name>
<evidence type="ECO:0000313" key="3">
    <source>
        <dbReference type="EMBL" id="CAD8079076.1"/>
    </source>
</evidence>
<feature type="transmembrane region" description="Helical" evidence="1">
    <location>
        <begin position="336"/>
        <end position="354"/>
    </location>
</feature>
<evidence type="ECO:0000259" key="2">
    <source>
        <dbReference type="PROSITE" id="PS50042"/>
    </source>
</evidence>
<dbReference type="InterPro" id="IPR051413">
    <property type="entry name" value="K/Na_HCN_channel"/>
</dbReference>
<feature type="transmembrane region" description="Helical" evidence="1">
    <location>
        <begin position="361"/>
        <end position="379"/>
    </location>
</feature>
<dbReference type="PANTHER" id="PTHR45689">
    <property type="entry name" value="I[[H]] CHANNEL, ISOFORM E"/>
    <property type="match status" value="1"/>
</dbReference>
<comment type="caution">
    <text evidence="3">The sequence shown here is derived from an EMBL/GenBank/DDBJ whole genome shotgun (WGS) entry which is preliminary data.</text>
</comment>
<feature type="transmembrane region" description="Helical" evidence="1">
    <location>
        <begin position="283"/>
        <end position="307"/>
    </location>
</feature>
<feature type="transmembrane region" description="Helical" evidence="1">
    <location>
        <begin position="244"/>
        <end position="263"/>
    </location>
</feature>
<proteinExistence type="predicted"/>
<dbReference type="AlphaFoldDB" id="A0A8S1MQ42"/>
<dbReference type="GO" id="GO:0005249">
    <property type="term" value="F:voltage-gated potassium channel activity"/>
    <property type="evidence" value="ECO:0007669"/>
    <property type="project" value="TreeGrafter"/>
</dbReference>
<reference evidence="3" key="1">
    <citation type="submission" date="2021-01" db="EMBL/GenBank/DDBJ databases">
        <authorList>
            <consortium name="Genoscope - CEA"/>
            <person name="William W."/>
        </authorList>
    </citation>
    <scope>NUCLEOTIDE SEQUENCE</scope>
</reference>
<dbReference type="PROSITE" id="PS50042">
    <property type="entry name" value="CNMP_BINDING_3"/>
    <property type="match status" value="1"/>
</dbReference>
<dbReference type="InterPro" id="IPR013099">
    <property type="entry name" value="K_chnl_dom"/>
</dbReference>
<dbReference type="Pfam" id="PF00027">
    <property type="entry name" value="cNMP_binding"/>
    <property type="match status" value="1"/>
</dbReference>
<dbReference type="GO" id="GO:0098855">
    <property type="term" value="C:HCN channel complex"/>
    <property type="evidence" value="ECO:0007669"/>
    <property type="project" value="TreeGrafter"/>
</dbReference>
<feature type="domain" description="Cyclic nucleotide-binding" evidence="2">
    <location>
        <begin position="469"/>
        <end position="570"/>
    </location>
</feature>
<dbReference type="CDD" id="cd00038">
    <property type="entry name" value="CAP_ED"/>
    <property type="match status" value="1"/>
</dbReference>
<keyword evidence="1" id="KW-1133">Transmembrane helix</keyword>
<feature type="transmembrane region" description="Helical" evidence="1">
    <location>
        <begin position="221"/>
        <end position="238"/>
    </location>
</feature>
<evidence type="ECO:0000256" key="1">
    <source>
        <dbReference type="SAM" id="Phobius"/>
    </source>
</evidence>
<dbReference type="GO" id="GO:0003254">
    <property type="term" value="P:regulation of membrane depolarization"/>
    <property type="evidence" value="ECO:0007669"/>
    <property type="project" value="TreeGrafter"/>
</dbReference>
<organism evidence="3 4">
    <name type="scientific">Paramecium primaurelia</name>
    <dbReference type="NCBI Taxonomy" id="5886"/>
    <lineage>
        <taxon>Eukaryota</taxon>
        <taxon>Sar</taxon>
        <taxon>Alveolata</taxon>
        <taxon>Ciliophora</taxon>
        <taxon>Intramacronucleata</taxon>
        <taxon>Oligohymenophorea</taxon>
        <taxon>Peniculida</taxon>
        <taxon>Parameciidae</taxon>
        <taxon>Paramecium</taxon>
    </lineage>
</organism>